<sequence>MRHTAAKLLASAAIVTSLATVAAGQAMADPSVTPAATDIVGVGSDTTQAVSNQFSTDYNAFLTASGSTAPRLYSWDATGSSPITTKTGATSIARPNGSGAGITALNGNTSATVNFARSSRGPQTGDLTTDDFVAFAKDGVSYAAPATGNAPANLTTADLAAIYTCTKTNWNQITDISGYTGPNATIKAYLPQTSSGTRSFFLKAVGGGTTPIVPGACVQAYTPEENEGTDAVFTDANSIEPYSAAHYIGQVYGGHSSGSDAAGTVTLRSVDGINPITATHTLNTAFTATNYGRVVYNVFRDAEWTGTGANPALKAIFGPTGWVCTNATAKADIQGYGFQLLPLGACGSVTHI</sequence>
<protein>
    <submittedName>
        <fullName evidence="4">Substrate-binding domain-containing protein</fullName>
    </submittedName>
</protein>
<keyword evidence="2" id="KW-0732">Signal</keyword>
<dbReference type="RefSeq" id="WP_344445867.1">
    <property type="nucleotide sequence ID" value="NZ_BAAALF010000192.1"/>
</dbReference>
<feature type="domain" description="PBP" evidence="3">
    <location>
        <begin position="55"/>
        <end position="233"/>
    </location>
</feature>
<evidence type="ECO:0000259" key="3">
    <source>
        <dbReference type="Pfam" id="PF12849"/>
    </source>
</evidence>
<dbReference type="EMBL" id="BAAALF010000192">
    <property type="protein sequence ID" value="GAA1268509.1"/>
    <property type="molecule type" value="Genomic_DNA"/>
</dbReference>
<dbReference type="PANTHER" id="PTHR42996:SF1">
    <property type="entry name" value="PHOSPHATE-BINDING PROTEIN PSTS"/>
    <property type="match status" value="1"/>
</dbReference>
<dbReference type="InterPro" id="IPR050962">
    <property type="entry name" value="Phosphate-bind_PstS"/>
</dbReference>
<comment type="caution">
    <text evidence="4">The sequence shown here is derived from an EMBL/GenBank/DDBJ whole genome shotgun (WGS) entry which is preliminary data.</text>
</comment>
<dbReference type="SUPFAM" id="SSF53850">
    <property type="entry name" value="Periplasmic binding protein-like II"/>
    <property type="match status" value="1"/>
</dbReference>
<accession>A0ABP4HLA7</accession>
<evidence type="ECO:0000256" key="1">
    <source>
        <dbReference type="ARBA" id="ARBA00008725"/>
    </source>
</evidence>
<dbReference type="PANTHER" id="PTHR42996">
    <property type="entry name" value="PHOSPHATE-BINDING PROTEIN PSTS"/>
    <property type="match status" value="1"/>
</dbReference>
<organism evidence="4 5">
    <name type="scientific">Kitasatospora nipponensis</name>
    <dbReference type="NCBI Taxonomy" id="258049"/>
    <lineage>
        <taxon>Bacteria</taxon>
        <taxon>Bacillati</taxon>
        <taxon>Actinomycetota</taxon>
        <taxon>Actinomycetes</taxon>
        <taxon>Kitasatosporales</taxon>
        <taxon>Streptomycetaceae</taxon>
        <taxon>Kitasatospora</taxon>
    </lineage>
</organism>
<evidence type="ECO:0000313" key="4">
    <source>
        <dbReference type="EMBL" id="GAA1268509.1"/>
    </source>
</evidence>
<feature type="signal peptide" evidence="2">
    <location>
        <begin position="1"/>
        <end position="28"/>
    </location>
</feature>
<dbReference type="InterPro" id="IPR024370">
    <property type="entry name" value="PBP_domain"/>
</dbReference>
<feature type="chain" id="PRO_5047163355" evidence="2">
    <location>
        <begin position="29"/>
        <end position="352"/>
    </location>
</feature>
<dbReference type="Proteomes" id="UP001500037">
    <property type="component" value="Unassembled WGS sequence"/>
</dbReference>
<evidence type="ECO:0000256" key="2">
    <source>
        <dbReference type="SAM" id="SignalP"/>
    </source>
</evidence>
<keyword evidence="5" id="KW-1185">Reference proteome</keyword>
<dbReference type="Pfam" id="PF12849">
    <property type="entry name" value="PBP_like_2"/>
    <property type="match status" value="1"/>
</dbReference>
<proteinExistence type="inferred from homology"/>
<dbReference type="Gene3D" id="3.40.190.10">
    <property type="entry name" value="Periplasmic binding protein-like II"/>
    <property type="match status" value="2"/>
</dbReference>
<comment type="similarity">
    <text evidence="1">Belongs to the PstS family.</text>
</comment>
<gene>
    <name evidence="4" type="ORF">GCM10009665_66440</name>
</gene>
<reference evidence="5" key="1">
    <citation type="journal article" date="2019" name="Int. J. Syst. Evol. Microbiol.">
        <title>The Global Catalogue of Microorganisms (GCM) 10K type strain sequencing project: providing services to taxonomists for standard genome sequencing and annotation.</title>
        <authorList>
            <consortium name="The Broad Institute Genomics Platform"/>
            <consortium name="The Broad Institute Genome Sequencing Center for Infectious Disease"/>
            <person name="Wu L."/>
            <person name="Ma J."/>
        </authorList>
    </citation>
    <scope>NUCLEOTIDE SEQUENCE [LARGE SCALE GENOMIC DNA]</scope>
    <source>
        <strain evidence="5">JCM 13004</strain>
    </source>
</reference>
<name>A0ABP4HLA7_9ACTN</name>
<evidence type="ECO:0000313" key="5">
    <source>
        <dbReference type="Proteomes" id="UP001500037"/>
    </source>
</evidence>